<keyword evidence="1" id="KW-0732">Signal</keyword>
<dbReference type="PROSITE" id="PS51725">
    <property type="entry name" value="ABM"/>
    <property type="match status" value="1"/>
</dbReference>
<dbReference type="RefSeq" id="WP_161812293.1">
    <property type="nucleotide sequence ID" value="NZ_BLJN01000002.1"/>
</dbReference>
<protein>
    <recommendedName>
        <fullName evidence="2">ABM domain-containing protein</fullName>
    </recommendedName>
</protein>
<feature type="domain" description="ABM" evidence="2">
    <location>
        <begin position="42"/>
        <end position="130"/>
    </location>
</feature>
<feature type="chain" id="PRO_5032884422" description="ABM domain-containing protein" evidence="1">
    <location>
        <begin position="22"/>
        <end position="142"/>
    </location>
</feature>
<accession>A0A829YCQ7</accession>
<dbReference type="Proteomes" id="UP000445000">
    <property type="component" value="Unassembled WGS sequence"/>
</dbReference>
<dbReference type="InterPro" id="IPR011008">
    <property type="entry name" value="Dimeric_a/b-barrel"/>
</dbReference>
<dbReference type="InterPro" id="IPR050744">
    <property type="entry name" value="AI-2_Isomerase_LsrG"/>
</dbReference>
<comment type="caution">
    <text evidence="3">The sequence shown here is derived from an EMBL/GenBank/DDBJ whole genome shotgun (WGS) entry which is preliminary data.</text>
</comment>
<evidence type="ECO:0000313" key="4">
    <source>
        <dbReference type="Proteomes" id="UP000445000"/>
    </source>
</evidence>
<dbReference type="Pfam" id="PF03992">
    <property type="entry name" value="ABM"/>
    <property type="match status" value="1"/>
</dbReference>
<evidence type="ECO:0000313" key="3">
    <source>
        <dbReference type="EMBL" id="GFE80631.1"/>
    </source>
</evidence>
<name>A0A829YCQ7_9GAMM</name>
<dbReference type="PANTHER" id="PTHR33336">
    <property type="entry name" value="QUINOL MONOOXYGENASE YGIN-RELATED"/>
    <property type="match status" value="1"/>
</dbReference>
<organism evidence="3 4">
    <name type="scientific">Steroidobacter agaridevorans</name>
    <dbReference type="NCBI Taxonomy" id="2695856"/>
    <lineage>
        <taxon>Bacteria</taxon>
        <taxon>Pseudomonadati</taxon>
        <taxon>Pseudomonadota</taxon>
        <taxon>Gammaproteobacteria</taxon>
        <taxon>Steroidobacterales</taxon>
        <taxon>Steroidobacteraceae</taxon>
        <taxon>Steroidobacter</taxon>
    </lineage>
</organism>
<evidence type="ECO:0000256" key="1">
    <source>
        <dbReference type="SAM" id="SignalP"/>
    </source>
</evidence>
<proteinExistence type="predicted"/>
<reference evidence="4" key="1">
    <citation type="submission" date="2020-01" db="EMBL/GenBank/DDBJ databases">
        <title>'Steroidobacter agaridevorans' sp. nov., agar-degrading bacteria isolated from rhizosphere soils.</title>
        <authorList>
            <person name="Ikenaga M."/>
            <person name="Kataoka M."/>
            <person name="Murouchi A."/>
            <person name="Katsuragi S."/>
            <person name="Sakai M."/>
        </authorList>
    </citation>
    <scope>NUCLEOTIDE SEQUENCE [LARGE SCALE GENOMIC DNA]</scope>
    <source>
        <strain evidence="4">YU21-B</strain>
    </source>
</reference>
<gene>
    <name evidence="3" type="ORF">GCM10011487_26310</name>
</gene>
<dbReference type="EMBL" id="BLJN01000002">
    <property type="protein sequence ID" value="GFE80631.1"/>
    <property type="molecule type" value="Genomic_DNA"/>
</dbReference>
<feature type="signal peptide" evidence="1">
    <location>
        <begin position="1"/>
        <end position="21"/>
    </location>
</feature>
<evidence type="ECO:0000259" key="2">
    <source>
        <dbReference type="PROSITE" id="PS51725"/>
    </source>
</evidence>
<dbReference type="AlphaFoldDB" id="A0A829YCQ7"/>
<dbReference type="PANTHER" id="PTHR33336:SF15">
    <property type="entry name" value="ABM DOMAIN-CONTAINING PROTEIN"/>
    <property type="match status" value="1"/>
</dbReference>
<keyword evidence="4" id="KW-1185">Reference proteome</keyword>
<dbReference type="GO" id="GO:0003824">
    <property type="term" value="F:catalytic activity"/>
    <property type="evidence" value="ECO:0007669"/>
    <property type="project" value="TreeGrafter"/>
</dbReference>
<dbReference type="SUPFAM" id="SSF54909">
    <property type="entry name" value="Dimeric alpha+beta barrel"/>
    <property type="match status" value="1"/>
</dbReference>
<dbReference type="Gene3D" id="3.30.70.100">
    <property type="match status" value="1"/>
</dbReference>
<sequence>MRRPLSILFVLFALIAASANGEPATTQKGSAMRYSEIPEGAYSVVAEVRAKPGKERELREATLRLVAQVRAEPNNLVYFLHEDREAPGHFVFYEIFVSQADFEAHNATPHVQSWFARLPELADGGVKVVRMEILGNRTDVRR</sequence>
<dbReference type="InterPro" id="IPR007138">
    <property type="entry name" value="ABM_dom"/>
</dbReference>